<dbReference type="Proteomes" id="UP000019485">
    <property type="component" value="Unassembled WGS sequence"/>
</dbReference>
<feature type="signal peptide" evidence="1">
    <location>
        <begin position="1"/>
        <end position="26"/>
    </location>
</feature>
<sequence>MNGKRTAIALGGSVLATLCAAGPALASGGGGVNNSIIIQPNPVAPGGTISVFDGGNCDYPSTGTVTFQTGSVPGIPAITIGPLKSMIGGTGQVPRNIAPGSYQVTLICTSNSGRKQGPFYGTLVVANGASTGLTPIGGAGTGDGASLTTPGGLAEGIGLVASGGAAWFLLRRRAARVS</sequence>
<keyword evidence="3" id="KW-1185">Reference proteome</keyword>
<evidence type="ECO:0000313" key="2">
    <source>
        <dbReference type="EMBL" id="ETA71009.1"/>
    </source>
</evidence>
<accession>W9DVY7</accession>
<reference evidence="2 3" key="1">
    <citation type="submission" date="2013-08" db="EMBL/GenBank/DDBJ databases">
        <authorList>
            <consortium name="DOE Joint Genome Institute"/>
            <person name="Eisen J."/>
            <person name="Huntemann M."/>
            <person name="Han J."/>
            <person name="Chen A."/>
            <person name="Kyrpides N."/>
            <person name="Mavromatis K."/>
            <person name="Markowitz V."/>
            <person name="Palaniappan K."/>
            <person name="Ivanova N."/>
            <person name="Schaumberg A."/>
            <person name="Pati A."/>
            <person name="Liolios K."/>
            <person name="Nordberg H.P."/>
            <person name="Cantor M.N."/>
            <person name="Hua S.X."/>
            <person name="Woyke T."/>
        </authorList>
    </citation>
    <scope>NUCLEOTIDE SEQUENCE [LARGE SCALE GENOMIC DNA]</scope>
    <source>
        <strain evidence="2 3">DSM 44927</strain>
    </source>
</reference>
<protein>
    <recommendedName>
        <fullName evidence="4">Gram-positive cocci surface proteins LPxTG domain-containing protein</fullName>
    </recommendedName>
</protein>
<evidence type="ECO:0008006" key="4">
    <source>
        <dbReference type="Google" id="ProtNLM"/>
    </source>
</evidence>
<comment type="caution">
    <text evidence="2">The sequence shown here is derived from an EMBL/GenBank/DDBJ whole genome shotgun (WGS) entry which is preliminary data.</text>
</comment>
<dbReference type="EMBL" id="AZAN01000001">
    <property type="protein sequence ID" value="ETA71009.1"/>
    <property type="molecule type" value="Genomic_DNA"/>
</dbReference>
<name>W9DVY7_9ACTN</name>
<keyword evidence="1" id="KW-0732">Signal</keyword>
<feature type="chain" id="PRO_5004919850" description="Gram-positive cocci surface proteins LPxTG domain-containing protein" evidence="1">
    <location>
        <begin position="27"/>
        <end position="178"/>
    </location>
</feature>
<gene>
    <name evidence="2" type="ORF">ActroDRAFT_0027</name>
</gene>
<organism evidence="2 3">
    <name type="scientific">Actinospica robiniae DSM 44927</name>
    <dbReference type="NCBI Taxonomy" id="479430"/>
    <lineage>
        <taxon>Bacteria</taxon>
        <taxon>Bacillati</taxon>
        <taxon>Actinomycetota</taxon>
        <taxon>Actinomycetes</taxon>
        <taxon>Catenulisporales</taxon>
        <taxon>Actinospicaceae</taxon>
        <taxon>Actinospica</taxon>
    </lineage>
</organism>
<evidence type="ECO:0000256" key="1">
    <source>
        <dbReference type="SAM" id="SignalP"/>
    </source>
</evidence>
<dbReference type="AlphaFoldDB" id="W9DVY7"/>
<dbReference type="HOGENOM" id="CLU_1507547_0_0_11"/>
<dbReference type="OrthoDB" id="3872440at2"/>
<proteinExistence type="predicted"/>
<dbReference type="RefSeq" id="WP_034260311.1">
    <property type="nucleotide sequence ID" value="NZ_KI632511.1"/>
</dbReference>
<evidence type="ECO:0000313" key="3">
    <source>
        <dbReference type="Proteomes" id="UP000019485"/>
    </source>
</evidence>